<evidence type="ECO:0000313" key="1">
    <source>
        <dbReference type="EMBL" id="MED6122244.1"/>
    </source>
</evidence>
<comment type="caution">
    <text evidence="1">The sequence shown here is derived from an EMBL/GenBank/DDBJ whole genome shotgun (WGS) entry which is preliminary data.</text>
</comment>
<gene>
    <name evidence="1" type="ORF">PIB30_038004</name>
</gene>
<protein>
    <submittedName>
        <fullName evidence="1">Uncharacterized protein</fullName>
    </submittedName>
</protein>
<evidence type="ECO:0000313" key="2">
    <source>
        <dbReference type="Proteomes" id="UP001341840"/>
    </source>
</evidence>
<proteinExistence type="predicted"/>
<accession>A0ABU6RDZ9</accession>
<dbReference type="EMBL" id="JASCZI010030402">
    <property type="protein sequence ID" value="MED6122244.1"/>
    <property type="molecule type" value="Genomic_DNA"/>
</dbReference>
<reference evidence="1 2" key="1">
    <citation type="journal article" date="2023" name="Plants (Basel)">
        <title>Bridging the Gap: Combining Genomics and Transcriptomics Approaches to Understand Stylosanthes scabra, an Orphan Legume from the Brazilian Caatinga.</title>
        <authorList>
            <person name="Ferreira-Neto J.R.C."/>
            <person name="da Silva M.D."/>
            <person name="Binneck E."/>
            <person name="de Melo N.F."/>
            <person name="da Silva R.H."/>
            <person name="de Melo A.L.T.M."/>
            <person name="Pandolfi V."/>
            <person name="Bustamante F.O."/>
            <person name="Brasileiro-Vidal A.C."/>
            <person name="Benko-Iseppon A.M."/>
        </authorList>
    </citation>
    <scope>NUCLEOTIDE SEQUENCE [LARGE SCALE GENOMIC DNA]</scope>
    <source>
        <tissue evidence="1">Leaves</tissue>
    </source>
</reference>
<sequence length="94" mass="10421">MVLEFGTSAEIFGFSGFFQVEPGSQPVLVASEPASTLQRRLPVAITATPEFRLTHHLRLCEALITLYFSIPPLRFLSFLGRSSSSKDHESPPTR</sequence>
<keyword evidence="2" id="KW-1185">Reference proteome</keyword>
<organism evidence="1 2">
    <name type="scientific">Stylosanthes scabra</name>
    <dbReference type="NCBI Taxonomy" id="79078"/>
    <lineage>
        <taxon>Eukaryota</taxon>
        <taxon>Viridiplantae</taxon>
        <taxon>Streptophyta</taxon>
        <taxon>Embryophyta</taxon>
        <taxon>Tracheophyta</taxon>
        <taxon>Spermatophyta</taxon>
        <taxon>Magnoliopsida</taxon>
        <taxon>eudicotyledons</taxon>
        <taxon>Gunneridae</taxon>
        <taxon>Pentapetalae</taxon>
        <taxon>rosids</taxon>
        <taxon>fabids</taxon>
        <taxon>Fabales</taxon>
        <taxon>Fabaceae</taxon>
        <taxon>Papilionoideae</taxon>
        <taxon>50 kb inversion clade</taxon>
        <taxon>dalbergioids sensu lato</taxon>
        <taxon>Dalbergieae</taxon>
        <taxon>Pterocarpus clade</taxon>
        <taxon>Stylosanthes</taxon>
    </lineage>
</organism>
<name>A0ABU6RDZ9_9FABA</name>
<dbReference type="Proteomes" id="UP001341840">
    <property type="component" value="Unassembled WGS sequence"/>
</dbReference>